<evidence type="ECO:0000313" key="8">
    <source>
        <dbReference type="Proteomes" id="UP000297540"/>
    </source>
</evidence>
<keyword evidence="3" id="KW-0520">NAD</keyword>
<sequence length="341" mass="37384">MKAVAYSIKPFEKEYLAKANQKKHDITLISNPLSLETALFAEGKDAVIVFTNDDVSANVVQRLAEMGVKYIATRSAGTDHIDKEAAAKYHIKVANVPQYSPQAIAEHSVALAFALSRRLIKADYNSHHFNFTNDELIGFNFHGKTVGLIGLGNTGLAVAAIYHGMGCKVIAHDLNFPAGSAIVKQASLQEIYATADIISLHVPLTHATKHIINKDTIALMKTGVMLINTSRGALLNTADVIAALESHKIGYLGLDVYEFEKGLFFEDHEDDLVKDALLTQLIHRDNVLITPHQAYLTRESLQEICNQTIKNLDMWHQNKCVGKACVCANNCRTAVAIAISH</sequence>
<comment type="similarity">
    <text evidence="1 4">Belongs to the D-isomer specific 2-hydroxyacid dehydrogenase family.</text>
</comment>
<evidence type="ECO:0000256" key="3">
    <source>
        <dbReference type="ARBA" id="ARBA00023027"/>
    </source>
</evidence>
<comment type="caution">
    <text evidence="7">The sequence shown here is derived from an EMBL/GenBank/DDBJ whole genome shotgun (WGS) entry which is preliminary data.</text>
</comment>
<dbReference type="PROSITE" id="PS00671">
    <property type="entry name" value="D_2_HYDROXYACID_DH_3"/>
    <property type="match status" value="1"/>
</dbReference>
<name>A0A4Y8S9Q3_9SPHI</name>
<keyword evidence="2 4" id="KW-0560">Oxidoreductase</keyword>
<evidence type="ECO:0000256" key="1">
    <source>
        <dbReference type="ARBA" id="ARBA00005854"/>
    </source>
</evidence>
<dbReference type="Pfam" id="PF02826">
    <property type="entry name" value="2-Hacid_dh_C"/>
    <property type="match status" value="1"/>
</dbReference>
<dbReference type="InterPro" id="IPR006140">
    <property type="entry name" value="D-isomer_DH_NAD-bd"/>
</dbReference>
<gene>
    <name evidence="7" type="ORF">E2R66_19290</name>
</gene>
<dbReference type="GO" id="GO:0016616">
    <property type="term" value="F:oxidoreductase activity, acting on the CH-OH group of donors, NAD or NADP as acceptor"/>
    <property type="evidence" value="ECO:0007669"/>
    <property type="project" value="InterPro"/>
</dbReference>
<dbReference type="AlphaFoldDB" id="A0A4Y8S9Q3"/>
<evidence type="ECO:0000259" key="5">
    <source>
        <dbReference type="Pfam" id="PF00389"/>
    </source>
</evidence>
<dbReference type="PROSITE" id="PS00670">
    <property type="entry name" value="D_2_HYDROXYACID_DH_2"/>
    <property type="match status" value="1"/>
</dbReference>
<keyword evidence="8" id="KW-1185">Reference proteome</keyword>
<dbReference type="SUPFAM" id="SSF51735">
    <property type="entry name" value="NAD(P)-binding Rossmann-fold domains"/>
    <property type="match status" value="1"/>
</dbReference>
<organism evidence="7 8">
    <name type="scientific">Mucilaginibacter psychrotolerans</name>
    <dbReference type="NCBI Taxonomy" id="1524096"/>
    <lineage>
        <taxon>Bacteria</taxon>
        <taxon>Pseudomonadati</taxon>
        <taxon>Bacteroidota</taxon>
        <taxon>Sphingobacteriia</taxon>
        <taxon>Sphingobacteriales</taxon>
        <taxon>Sphingobacteriaceae</taxon>
        <taxon>Mucilaginibacter</taxon>
    </lineage>
</organism>
<dbReference type="Gene3D" id="3.40.50.720">
    <property type="entry name" value="NAD(P)-binding Rossmann-like Domain"/>
    <property type="match status" value="2"/>
</dbReference>
<feature type="domain" description="D-isomer specific 2-hydroxyacid dehydrogenase catalytic" evidence="5">
    <location>
        <begin position="8"/>
        <end position="320"/>
    </location>
</feature>
<dbReference type="Pfam" id="PF00389">
    <property type="entry name" value="2-Hacid_dh"/>
    <property type="match status" value="1"/>
</dbReference>
<dbReference type="InterPro" id="IPR058205">
    <property type="entry name" value="D-LDH-like"/>
</dbReference>
<accession>A0A4Y8S9Q3</accession>
<dbReference type="InterPro" id="IPR006139">
    <property type="entry name" value="D-isomer_2_OHA_DH_cat_dom"/>
</dbReference>
<dbReference type="RefSeq" id="WP_133233614.1">
    <property type="nucleotide sequence ID" value="NZ_SOZE01000022.1"/>
</dbReference>
<dbReference type="Proteomes" id="UP000297540">
    <property type="component" value="Unassembled WGS sequence"/>
</dbReference>
<evidence type="ECO:0000313" key="7">
    <source>
        <dbReference type="EMBL" id="TFF35401.1"/>
    </source>
</evidence>
<protein>
    <submittedName>
        <fullName evidence="7">2-hydroxyacid dehydrogenase</fullName>
    </submittedName>
</protein>
<evidence type="ECO:0000256" key="4">
    <source>
        <dbReference type="RuleBase" id="RU003719"/>
    </source>
</evidence>
<evidence type="ECO:0000259" key="6">
    <source>
        <dbReference type="Pfam" id="PF02826"/>
    </source>
</evidence>
<dbReference type="GO" id="GO:0051287">
    <property type="term" value="F:NAD binding"/>
    <property type="evidence" value="ECO:0007669"/>
    <property type="project" value="InterPro"/>
</dbReference>
<feature type="domain" description="D-isomer specific 2-hydroxyacid dehydrogenase NAD-binding" evidence="6">
    <location>
        <begin position="109"/>
        <end position="294"/>
    </location>
</feature>
<dbReference type="InterPro" id="IPR029753">
    <property type="entry name" value="D-isomer_DH_CS"/>
</dbReference>
<dbReference type="EMBL" id="SOZE01000022">
    <property type="protein sequence ID" value="TFF35401.1"/>
    <property type="molecule type" value="Genomic_DNA"/>
</dbReference>
<evidence type="ECO:0000256" key="2">
    <source>
        <dbReference type="ARBA" id="ARBA00023002"/>
    </source>
</evidence>
<dbReference type="PANTHER" id="PTHR43026:SF1">
    <property type="entry name" value="2-HYDROXYACID DEHYDROGENASE HOMOLOG 1-RELATED"/>
    <property type="match status" value="1"/>
</dbReference>
<reference evidence="7 8" key="1">
    <citation type="journal article" date="2017" name="Int. J. Syst. Evol. Microbiol.">
        <title>Mucilaginibacterpsychrotolerans sp. nov., isolated from peatlands.</title>
        <authorList>
            <person name="Deng Y."/>
            <person name="Shen L."/>
            <person name="Xu B."/>
            <person name="Liu Y."/>
            <person name="Gu Z."/>
            <person name="Liu H."/>
            <person name="Zhou Y."/>
        </authorList>
    </citation>
    <scope>NUCLEOTIDE SEQUENCE [LARGE SCALE GENOMIC DNA]</scope>
    <source>
        <strain evidence="7 8">NH7-4</strain>
    </source>
</reference>
<proteinExistence type="inferred from homology"/>
<dbReference type="InterPro" id="IPR036291">
    <property type="entry name" value="NAD(P)-bd_dom_sf"/>
</dbReference>
<dbReference type="CDD" id="cd12183">
    <property type="entry name" value="LDH_like_2"/>
    <property type="match status" value="1"/>
</dbReference>
<dbReference type="PANTHER" id="PTHR43026">
    <property type="entry name" value="2-HYDROXYACID DEHYDROGENASE HOMOLOG 1-RELATED"/>
    <property type="match status" value="1"/>
</dbReference>
<dbReference type="SUPFAM" id="SSF52283">
    <property type="entry name" value="Formate/glycerate dehydrogenase catalytic domain-like"/>
    <property type="match status" value="1"/>
</dbReference>
<dbReference type="OrthoDB" id="1522997at2"/>